<organism evidence="7 8">
    <name type="scientific">Allosphingosinicella indica</name>
    <dbReference type="NCBI Taxonomy" id="941907"/>
    <lineage>
        <taxon>Bacteria</taxon>
        <taxon>Pseudomonadati</taxon>
        <taxon>Pseudomonadota</taxon>
        <taxon>Alphaproteobacteria</taxon>
        <taxon>Sphingomonadales</taxon>
        <taxon>Sphingomonadaceae</taxon>
        <taxon>Allosphingosinicella</taxon>
    </lineage>
</organism>
<keyword evidence="8" id="KW-1185">Reference proteome</keyword>
<dbReference type="InterPro" id="IPR023696">
    <property type="entry name" value="Ureohydrolase_dom_sf"/>
</dbReference>
<proteinExistence type="inferred from homology"/>
<dbReference type="GO" id="GO:0040029">
    <property type="term" value="P:epigenetic regulation of gene expression"/>
    <property type="evidence" value="ECO:0007669"/>
    <property type="project" value="TreeGrafter"/>
</dbReference>
<dbReference type="RefSeq" id="WP_085217673.1">
    <property type="nucleotide sequence ID" value="NZ_LT840185.1"/>
</dbReference>
<evidence type="ECO:0000256" key="2">
    <source>
        <dbReference type="ARBA" id="ARBA00005947"/>
    </source>
</evidence>
<dbReference type="GO" id="GO:0004407">
    <property type="term" value="F:histone deacetylase activity"/>
    <property type="evidence" value="ECO:0007669"/>
    <property type="project" value="TreeGrafter"/>
</dbReference>
<dbReference type="PANTHER" id="PTHR10625:SF17">
    <property type="entry name" value="HISTONE DEACETYLASE 8"/>
    <property type="match status" value="1"/>
</dbReference>
<evidence type="ECO:0000256" key="1">
    <source>
        <dbReference type="ARBA" id="ARBA00001947"/>
    </source>
</evidence>
<dbReference type="Proteomes" id="UP000192934">
    <property type="component" value="Chromosome I"/>
</dbReference>
<dbReference type="SUPFAM" id="SSF52768">
    <property type="entry name" value="Arginase/deacetylase"/>
    <property type="match status" value="1"/>
</dbReference>
<gene>
    <name evidence="7" type="ORF">SAMN06295910_0870</name>
</gene>
<keyword evidence="3" id="KW-0479">Metal-binding</keyword>
<accession>A0A1X7G0M1</accession>
<dbReference type="InterPro" id="IPR037138">
    <property type="entry name" value="His_deacetylse_dom_sf"/>
</dbReference>
<dbReference type="Gene3D" id="3.40.800.20">
    <property type="entry name" value="Histone deacetylase domain"/>
    <property type="match status" value="1"/>
</dbReference>
<dbReference type="GO" id="GO:0046872">
    <property type="term" value="F:metal ion binding"/>
    <property type="evidence" value="ECO:0007669"/>
    <property type="project" value="UniProtKB-KW"/>
</dbReference>
<dbReference type="STRING" id="941907.SAMN06295910_0870"/>
<protein>
    <submittedName>
        <fullName evidence="7">Acetoin utilization deacetylase AcuC</fullName>
    </submittedName>
</protein>
<evidence type="ECO:0000256" key="5">
    <source>
        <dbReference type="ARBA" id="ARBA00022833"/>
    </source>
</evidence>
<dbReference type="GO" id="GO:0016787">
    <property type="term" value="F:hydrolase activity"/>
    <property type="evidence" value="ECO:0007669"/>
    <property type="project" value="UniProtKB-KW"/>
</dbReference>
<reference evidence="8" key="1">
    <citation type="submission" date="2017-04" db="EMBL/GenBank/DDBJ databases">
        <authorList>
            <person name="Varghese N."/>
            <person name="Submissions S."/>
        </authorList>
    </citation>
    <scope>NUCLEOTIDE SEQUENCE [LARGE SCALE GENOMIC DNA]</scope>
    <source>
        <strain evidence="8">Dd16</strain>
    </source>
</reference>
<dbReference type="PRINTS" id="PR01270">
    <property type="entry name" value="HDASUPER"/>
</dbReference>
<dbReference type="PANTHER" id="PTHR10625">
    <property type="entry name" value="HISTONE DEACETYLASE HDAC1-RELATED"/>
    <property type="match status" value="1"/>
</dbReference>
<comment type="cofactor">
    <cofactor evidence="1">
        <name>Zn(2+)</name>
        <dbReference type="ChEBI" id="CHEBI:29105"/>
    </cofactor>
</comment>
<sequence length="333" mass="35346">MRRFFDDRQAGHAPAVELHNGAFVPYAEHSGRLAAIRAAIGPTVTPRDHGEAPILAVHPEPYVAFLKRAHADWRAAGREGDAAGYAWPVARRRALDLARIDAKLGLYSYDGSTPIAEGTWDAAYWSAQTALSALGAVLTGDTAAFALCRPPGHHAGADYLGGYCYLNSAAIAAEAATAAGRRVAILDVDYHHGNGTQDIFYARGDVFFASIHADPRTDYPFFWGHADERGEGAGRGGTLNLPLPQGTGWTAYEPALDQALAAIADFGADLLIVSYGADTYADDPISFFTLQTPNYTAMARRIAAAGLPTMIVMEGGYAVEALGANVEAFLSGF</sequence>
<dbReference type="OrthoDB" id="9808367at2"/>
<evidence type="ECO:0000313" key="7">
    <source>
        <dbReference type="EMBL" id="SMF61869.1"/>
    </source>
</evidence>
<dbReference type="EMBL" id="LT840185">
    <property type="protein sequence ID" value="SMF61869.1"/>
    <property type="molecule type" value="Genomic_DNA"/>
</dbReference>
<dbReference type="InterPro" id="IPR000286">
    <property type="entry name" value="HDACs"/>
</dbReference>
<dbReference type="CDD" id="cd10001">
    <property type="entry name" value="HDAC_classII_APAH"/>
    <property type="match status" value="1"/>
</dbReference>
<keyword evidence="4" id="KW-0378">Hydrolase</keyword>
<dbReference type="Pfam" id="PF00850">
    <property type="entry name" value="Hist_deacetyl"/>
    <property type="match status" value="1"/>
</dbReference>
<keyword evidence="5" id="KW-0862">Zinc</keyword>
<dbReference type="InterPro" id="IPR023801">
    <property type="entry name" value="His_deacetylse_dom"/>
</dbReference>
<comment type="similarity">
    <text evidence="2">Belongs to the histone deacetylase family.</text>
</comment>
<name>A0A1X7G0M1_9SPHN</name>
<evidence type="ECO:0000259" key="6">
    <source>
        <dbReference type="Pfam" id="PF00850"/>
    </source>
</evidence>
<feature type="domain" description="Histone deacetylase" evidence="6">
    <location>
        <begin position="44"/>
        <end position="331"/>
    </location>
</feature>
<evidence type="ECO:0000256" key="4">
    <source>
        <dbReference type="ARBA" id="ARBA00022801"/>
    </source>
</evidence>
<evidence type="ECO:0000313" key="8">
    <source>
        <dbReference type="Proteomes" id="UP000192934"/>
    </source>
</evidence>
<dbReference type="AlphaFoldDB" id="A0A1X7G0M1"/>
<evidence type="ECO:0000256" key="3">
    <source>
        <dbReference type="ARBA" id="ARBA00022723"/>
    </source>
</evidence>